<feature type="transmembrane region" description="Helical" evidence="4">
    <location>
        <begin position="12"/>
        <end position="34"/>
    </location>
</feature>
<keyword evidence="1 4" id="KW-0812">Transmembrane</keyword>
<evidence type="ECO:0000256" key="3">
    <source>
        <dbReference type="ARBA" id="ARBA00023136"/>
    </source>
</evidence>
<feature type="transmembrane region" description="Helical" evidence="4">
    <location>
        <begin position="71"/>
        <end position="91"/>
    </location>
</feature>
<dbReference type="PROSITE" id="PS50850">
    <property type="entry name" value="MFS"/>
    <property type="match status" value="1"/>
</dbReference>
<dbReference type="Proteomes" id="UP000552700">
    <property type="component" value="Unassembled WGS sequence"/>
</dbReference>
<dbReference type="InterPro" id="IPR011701">
    <property type="entry name" value="MFS"/>
</dbReference>
<evidence type="ECO:0000313" key="7">
    <source>
        <dbReference type="Proteomes" id="UP000552700"/>
    </source>
</evidence>
<feature type="domain" description="Major facilitator superfamily (MFS) profile" evidence="5">
    <location>
        <begin position="1"/>
        <end position="151"/>
    </location>
</feature>
<evidence type="ECO:0000256" key="1">
    <source>
        <dbReference type="ARBA" id="ARBA00022692"/>
    </source>
</evidence>
<evidence type="ECO:0000259" key="5">
    <source>
        <dbReference type="PROSITE" id="PS50850"/>
    </source>
</evidence>
<dbReference type="InterPro" id="IPR036259">
    <property type="entry name" value="MFS_trans_sf"/>
</dbReference>
<dbReference type="AlphaFoldDB" id="A0A841J3H4"/>
<evidence type="ECO:0000313" key="6">
    <source>
        <dbReference type="EMBL" id="MBB6123068.1"/>
    </source>
</evidence>
<keyword evidence="7" id="KW-1185">Reference proteome</keyword>
<feature type="transmembrane region" description="Helical" evidence="4">
    <location>
        <begin position="41"/>
        <end position="65"/>
    </location>
</feature>
<name>A0A841J3H4_9SPHN</name>
<keyword evidence="3 4" id="KW-0472">Membrane</keyword>
<gene>
    <name evidence="6" type="ORF">FHS92_000775</name>
</gene>
<proteinExistence type="predicted"/>
<dbReference type="GO" id="GO:0022857">
    <property type="term" value="F:transmembrane transporter activity"/>
    <property type="evidence" value="ECO:0007669"/>
    <property type="project" value="InterPro"/>
</dbReference>
<organism evidence="6 7">
    <name type="scientific">Sphingobium subterraneum</name>
    <dbReference type="NCBI Taxonomy" id="627688"/>
    <lineage>
        <taxon>Bacteria</taxon>
        <taxon>Pseudomonadati</taxon>
        <taxon>Pseudomonadota</taxon>
        <taxon>Alphaproteobacteria</taxon>
        <taxon>Sphingomonadales</taxon>
        <taxon>Sphingomonadaceae</taxon>
        <taxon>Sphingobium</taxon>
    </lineage>
</organism>
<comment type="caution">
    <text evidence="6">The sequence shown here is derived from an EMBL/GenBank/DDBJ whole genome shotgun (WGS) entry which is preliminary data.</text>
</comment>
<sequence length="167" mass="16006">MIETAGASVATAALTASLFSVGGAVGGVAAGSLADRFGIKVMLPFAMAGVVAVISLGLTIGSIAIVPVAGVAGFFAIGLLTLMSAVVGQFYPEEIRALSVGASLAVMRIGAAAAPWAAGHLLDLGLSPGGLFAGCAAIGMASGLAFSGAARQRGAAVEKGAHSGIAH</sequence>
<dbReference type="InterPro" id="IPR020846">
    <property type="entry name" value="MFS_dom"/>
</dbReference>
<dbReference type="Pfam" id="PF07690">
    <property type="entry name" value="MFS_1"/>
    <property type="match status" value="1"/>
</dbReference>
<accession>A0A841J3H4</accession>
<keyword evidence="2 4" id="KW-1133">Transmembrane helix</keyword>
<protein>
    <submittedName>
        <fullName evidence="6">MFS family permease</fullName>
    </submittedName>
</protein>
<evidence type="ECO:0000256" key="2">
    <source>
        <dbReference type="ARBA" id="ARBA00022989"/>
    </source>
</evidence>
<evidence type="ECO:0000256" key="4">
    <source>
        <dbReference type="SAM" id="Phobius"/>
    </source>
</evidence>
<dbReference type="EMBL" id="JACIJP010000001">
    <property type="protein sequence ID" value="MBB6123068.1"/>
    <property type="molecule type" value="Genomic_DNA"/>
</dbReference>
<feature type="transmembrane region" description="Helical" evidence="4">
    <location>
        <begin position="98"/>
        <end position="118"/>
    </location>
</feature>
<reference evidence="6 7" key="1">
    <citation type="submission" date="2020-08" db="EMBL/GenBank/DDBJ databases">
        <title>Genomic Encyclopedia of Type Strains, Phase IV (KMG-IV): sequencing the most valuable type-strain genomes for metagenomic binning, comparative biology and taxonomic classification.</title>
        <authorList>
            <person name="Goeker M."/>
        </authorList>
    </citation>
    <scope>NUCLEOTIDE SEQUENCE [LARGE SCALE GENOMIC DNA]</scope>
    <source>
        <strain evidence="6 7">DSM 102255</strain>
    </source>
</reference>
<feature type="transmembrane region" description="Helical" evidence="4">
    <location>
        <begin position="130"/>
        <end position="150"/>
    </location>
</feature>
<dbReference type="SUPFAM" id="SSF103473">
    <property type="entry name" value="MFS general substrate transporter"/>
    <property type="match status" value="1"/>
</dbReference>
<dbReference type="Gene3D" id="1.20.1250.20">
    <property type="entry name" value="MFS general substrate transporter like domains"/>
    <property type="match status" value="1"/>
</dbReference>